<dbReference type="GO" id="GO:0006355">
    <property type="term" value="P:regulation of DNA-templated transcription"/>
    <property type="evidence" value="ECO:0007669"/>
    <property type="project" value="InterPro"/>
</dbReference>
<dbReference type="Gene3D" id="1.10.1220.10">
    <property type="entry name" value="Met repressor-like"/>
    <property type="match status" value="1"/>
</dbReference>
<keyword evidence="2" id="KW-1185">Reference proteome</keyword>
<evidence type="ECO:0000313" key="2">
    <source>
        <dbReference type="Proteomes" id="UP000001777"/>
    </source>
</evidence>
<proteinExistence type="predicted"/>
<name>Q50I60_9VIRU</name>
<evidence type="ECO:0000313" key="1">
    <source>
        <dbReference type="EMBL" id="CAI44166.1"/>
    </source>
</evidence>
<dbReference type="KEGG" id="vg:5729541"/>
<reference evidence="1 2" key="1">
    <citation type="journal article" date="2005" name="Virology">
        <title>A novel rudivirus, ARV1, of the hyperthermophilic archaeal genus Acidianus.</title>
        <authorList>
            <person name="Vestergaard G."/>
            <person name="Haring M."/>
            <person name="Peng X."/>
            <person name="Rachel R."/>
            <person name="Garrett R.A."/>
            <person name="Prangishvili D."/>
        </authorList>
    </citation>
    <scope>NUCLEOTIDE SEQUENCE</scope>
</reference>
<dbReference type="EMBL" id="AJ875026">
    <property type="protein sequence ID" value="CAI44166.1"/>
    <property type="molecule type" value="Genomic_DNA"/>
</dbReference>
<accession>Q50I60</accession>
<organism evidence="1 2">
    <name type="scientific">Acidianus rod-shaped virus 1</name>
    <dbReference type="NCBI Taxonomy" id="309181"/>
    <lineage>
        <taxon>Viruses</taxon>
        <taxon>Adnaviria</taxon>
        <taxon>Zilligvirae</taxon>
        <taxon>Taleaviricota</taxon>
        <taxon>Tokiviricetes</taxon>
        <taxon>Ligamenvirales</taxon>
        <taxon>Rudiviridae</taxon>
        <taxon>Itarudivirus</taxon>
        <taxon>Itarudivirus pozzuoliense</taxon>
        <taxon>Itarudivirus ARV1</taxon>
    </lineage>
</organism>
<sequence length="56" mass="6558">METQKRAQNKLGLLDQKVSVRLDTDTYEKIVKIAKEKNKRISQITRSIIQEGLRDE</sequence>
<dbReference type="GeneID" id="5729541"/>
<dbReference type="RefSeq" id="YP_001542628.1">
    <property type="nucleotide sequence ID" value="NC_009965.1"/>
</dbReference>
<protein>
    <submittedName>
        <fullName evidence="1">Putative transcriptional regulator</fullName>
    </submittedName>
</protein>
<dbReference type="InterPro" id="IPR013321">
    <property type="entry name" value="Arc_rbn_hlx_hlx"/>
</dbReference>
<dbReference type="Proteomes" id="UP000001777">
    <property type="component" value="Segment"/>
</dbReference>